<dbReference type="HOGENOM" id="CLU_010194_3_0_1"/>
<evidence type="ECO:0000313" key="3">
    <source>
        <dbReference type="Proteomes" id="UP000015241"/>
    </source>
</evidence>
<evidence type="ECO:0008006" key="4">
    <source>
        <dbReference type="Google" id="ProtNLM"/>
    </source>
</evidence>
<dbReference type="EMBL" id="KE504129">
    <property type="protein sequence ID" value="EPT03742.1"/>
    <property type="molecule type" value="Genomic_DNA"/>
</dbReference>
<reference evidence="2 3" key="1">
    <citation type="journal article" date="2012" name="Science">
        <title>The Paleozoic origin of enzymatic lignin decomposition reconstructed from 31 fungal genomes.</title>
        <authorList>
            <person name="Floudas D."/>
            <person name="Binder M."/>
            <person name="Riley R."/>
            <person name="Barry K."/>
            <person name="Blanchette R.A."/>
            <person name="Henrissat B."/>
            <person name="Martinez A.T."/>
            <person name="Otillar R."/>
            <person name="Spatafora J.W."/>
            <person name="Yadav J.S."/>
            <person name="Aerts A."/>
            <person name="Benoit I."/>
            <person name="Boyd A."/>
            <person name="Carlson A."/>
            <person name="Copeland A."/>
            <person name="Coutinho P.M."/>
            <person name="de Vries R.P."/>
            <person name="Ferreira P."/>
            <person name="Findley K."/>
            <person name="Foster B."/>
            <person name="Gaskell J."/>
            <person name="Glotzer D."/>
            <person name="Gorecki P."/>
            <person name="Heitman J."/>
            <person name="Hesse C."/>
            <person name="Hori C."/>
            <person name="Igarashi K."/>
            <person name="Jurgens J.A."/>
            <person name="Kallen N."/>
            <person name="Kersten P."/>
            <person name="Kohler A."/>
            <person name="Kuees U."/>
            <person name="Kumar T.K.A."/>
            <person name="Kuo A."/>
            <person name="LaButti K."/>
            <person name="Larrondo L.F."/>
            <person name="Lindquist E."/>
            <person name="Ling A."/>
            <person name="Lombard V."/>
            <person name="Lucas S."/>
            <person name="Lundell T."/>
            <person name="Martin R."/>
            <person name="McLaughlin D.J."/>
            <person name="Morgenstern I."/>
            <person name="Morin E."/>
            <person name="Murat C."/>
            <person name="Nagy L.G."/>
            <person name="Nolan M."/>
            <person name="Ohm R.A."/>
            <person name="Patyshakuliyeva A."/>
            <person name="Rokas A."/>
            <person name="Ruiz-Duenas F.J."/>
            <person name="Sabat G."/>
            <person name="Salamov A."/>
            <person name="Samejima M."/>
            <person name="Schmutz J."/>
            <person name="Slot J.C."/>
            <person name="St John F."/>
            <person name="Stenlid J."/>
            <person name="Sun H."/>
            <person name="Sun S."/>
            <person name="Syed K."/>
            <person name="Tsang A."/>
            <person name="Wiebenga A."/>
            <person name="Young D."/>
            <person name="Pisabarro A."/>
            <person name="Eastwood D.C."/>
            <person name="Martin F."/>
            <person name="Cullen D."/>
            <person name="Grigoriev I.V."/>
            <person name="Hibbett D.S."/>
        </authorList>
    </citation>
    <scope>NUCLEOTIDE SEQUENCE</scope>
    <source>
        <strain evidence="3">FP-58527</strain>
    </source>
</reference>
<dbReference type="FunFam" id="3.40.50.720:FF:000468">
    <property type="entry name" value="Short-chain dehydrogenase, putative"/>
    <property type="match status" value="1"/>
</dbReference>
<dbReference type="PRINTS" id="PR00081">
    <property type="entry name" value="GDHRDH"/>
</dbReference>
<evidence type="ECO:0000256" key="1">
    <source>
        <dbReference type="SAM" id="Phobius"/>
    </source>
</evidence>
<dbReference type="SUPFAM" id="SSF51735">
    <property type="entry name" value="NAD(P)-binding Rossmann-fold domains"/>
    <property type="match status" value="1"/>
</dbReference>
<organism evidence="2 3">
    <name type="scientific">Fomitopsis schrenkii</name>
    <name type="common">Brown rot fungus</name>
    <dbReference type="NCBI Taxonomy" id="2126942"/>
    <lineage>
        <taxon>Eukaryota</taxon>
        <taxon>Fungi</taxon>
        <taxon>Dikarya</taxon>
        <taxon>Basidiomycota</taxon>
        <taxon>Agaricomycotina</taxon>
        <taxon>Agaricomycetes</taxon>
        <taxon>Polyporales</taxon>
        <taxon>Fomitopsis</taxon>
    </lineage>
</organism>
<dbReference type="GO" id="GO:0030148">
    <property type="term" value="P:sphingolipid biosynthetic process"/>
    <property type="evidence" value="ECO:0007669"/>
    <property type="project" value="TreeGrafter"/>
</dbReference>
<dbReference type="STRING" id="743788.S8EFG2"/>
<dbReference type="Proteomes" id="UP000015241">
    <property type="component" value="Unassembled WGS sequence"/>
</dbReference>
<dbReference type="GO" id="GO:0047560">
    <property type="term" value="F:3-dehydrosphinganine reductase activity"/>
    <property type="evidence" value="ECO:0007669"/>
    <property type="project" value="TreeGrafter"/>
</dbReference>
<keyword evidence="1" id="KW-0472">Membrane</keyword>
<dbReference type="Gene3D" id="3.40.50.720">
    <property type="entry name" value="NAD(P)-binding Rossmann-like Domain"/>
    <property type="match status" value="1"/>
</dbReference>
<protein>
    <recommendedName>
        <fullName evidence="4">Oxidoreductase</fullName>
    </recommendedName>
</protein>
<dbReference type="PANTHER" id="PTHR43550:SF3">
    <property type="entry name" value="3-KETODIHYDROSPHINGOSINE REDUCTASE"/>
    <property type="match status" value="1"/>
</dbReference>
<dbReference type="eggNOG" id="KOG1210">
    <property type="taxonomic scope" value="Eukaryota"/>
</dbReference>
<evidence type="ECO:0000313" key="2">
    <source>
        <dbReference type="EMBL" id="EPT03742.1"/>
    </source>
</evidence>
<keyword evidence="3" id="KW-1185">Reference proteome</keyword>
<gene>
    <name evidence="2" type="ORF">FOMPIDRAFT_1046772</name>
</gene>
<keyword evidence="1" id="KW-1133">Transmembrane helix</keyword>
<keyword evidence="1" id="KW-0812">Transmembrane</keyword>
<dbReference type="GO" id="GO:0005789">
    <property type="term" value="C:endoplasmic reticulum membrane"/>
    <property type="evidence" value="ECO:0007669"/>
    <property type="project" value="TreeGrafter"/>
</dbReference>
<name>S8EFG2_FOMSC</name>
<dbReference type="AlphaFoldDB" id="S8EFG2"/>
<dbReference type="GO" id="GO:0006666">
    <property type="term" value="P:3-keto-sphinganine metabolic process"/>
    <property type="evidence" value="ECO:0007669"/>
    <property type="project" value="TreeGrafter"/>
</dbReference>
<dbReference type="Pfam" id="PF00106">
    <property type="entry name" value="adh_short"/>
    <property type="match status" value="1"/>
</dbReference>
<accession>S8EFG2</accession>
<dbReference type="PANTHER" id="PTHR43550">
    <property type="entry name" value="3-KETODIHYDROSPHINGOSINE REDUCTASE"/>
    <property type="match status" value="1"/>
</dbReference>
<sequence>MIFKTKWDPRGRHCYVTGGSSGLGLALAVLLTKRGAHVSVVARNEERLQKALKELEAARQTPDQILKYYSFSLDSEVGAAAAIDAASEAHGGLSPDAFFFCAGKSTPGFFVEQDEASMRKGMDETYWAQAPSALAASKRMVSRHEKGKLVFVSSVLGYFSIVGYSPYSPGKFAIRGLAESLQSELILYDIDVHIAFPGTIFSPGLEEENRVKPKVTLKIEEADDGAKPEVVADAILEGVRSGDFHITYDFIGNVFRASSAGSTPRNNYLADMFYAAVSYIALPIWRRSVDSTVRQHRREHDKYLSSRGFFQ</sequence>
<proteinExistence type="predicted"/>
<dbReference type="InterPro" id="IPR002347">
    <property type="entry name" value="SDR_fam"/>
</dbReference>
<dbReference type="FunCoup" id="S8EFG2">
    <property type="interactions" value="120"/>
</dbReference>
<dbReference type="OrthoDB" id="10267115at2759"/>
<dbReference type="InParanoid" id="S8EFG2"/>
<dbReference type="InterPro" id="IPR036291">
    <property type="entry name" value="NAD(P)-bd_dom_sf"/>
</dbReference>
<feature type="transmembrane region" description="Helical" evidence="1">
    <location>
        <begin position="149"/>
        <end position="167"/>
    </location>
</feature>